<evidence type="ECO:0000313" key="10">
    <source>
        <dbReference type="Proteomes" id="UP001338125"/>
    </source>
</evidence>
<evidence type="ECO:0000256" key="3">
    <source>
        <dbReference type="ARBA" id="ARBA00022801"/>
    </source>
</evidence>
<dbReference type="Pfam" id="PF00082">
    <property type="entry name" value="Peptidase_S8"/>
    <property type="match status" value="1"/>
</dbReference>
<name>A0ABR0SIV6_9HYPO</name>
<dbReference type="Gene3D" id="3.40.50.200">
    <property type="entry name" value="Peptidase S8/S53 domain"/>
    <property type="match status" value="1"/>
</dbReference>
<accession>A0ABR0SIV6</accession>
<keyword evidence="10" id="KW-1185">Reference proteome</keyword>
<proteinExistence type="inferred from homology"/>
<evidence type="ECO:0000256" key="4">
    <source>
        <dbReference type="ARBA" id="ARBA00022825"/>
    </source>
</evidence>
<dbReference type="SUPFAM" id="SSF52743">
    <property type="entry name" value="Subtilisin-like"/>
    <property type="match status" value="1"/>
</dbReference>
<evidence type="ECO:0000259" key="7">
    <source>
        <dbReference type="Pfam" id="PF00082"/>
    </source>
</evidence>
<dbReference type="Pfam" id="PF24476">
    <property type="entry name" value="DUF7580"/>
    <property type="match status" value="1"/>
</dbReference>
<dbReference type="CDD" id="cd00306">
    <property type="entry name" value="Peptidases_S8_S53"/>
    <property type="match status" value="1"/>
</dbReference>
<evidence type="ECO:0000256" key="1">
    <source>
        <dbReference type="ARBA" id="ARBA00011073"/>
    </source>
</evidence>
<dbReference type="PROSITE" id="PS00138">
    <property type="entry name" value="SUBTILASE_SER"/>
    <property type="match status" value="1"/>
</dbReference>
<evidence type="ECO:0000256" key="2">
    <source>
        <dbReference type="ARBA" id="ARBA00022670"/>
    </source>
</evidence>
<feature type="domain" description="Peptidase S8/S53" evidence="7">
    <location>
        <begin position="661"/>
        <end position="907"/>
    </location>
</feature>
<dbReference type="InterPro" id="IPR023827">
    <property type="entry name" value="Peptidase_S8_Asp-AS"/>
</dbReference>
<keyword evidence="2 5" id="KW-0645">Protease</keyword>
<dbReference type="PROSITE" id="PS51892">
    <property type="entry name" value="SUBTILASE"/>
    <property type="match status" value="1"/>
</dbReference>
<dbReference type="InterPro" id="IPR036852">
    <property type="entry name" value="Peptidase_S8/S53_dom_sf"/>
</dbReference>
<dbReference type="EMBL" id="JAVFKD010000012">
    <property type="protein sequence ID" value="KAK5992077.1"/>
    <property type="molecule type" value="Genomic_DNA"/>
</dbReference>
<dbReference type="InterPro" id="IPR015500">
    <property type="entry name" value="Peptidase_S8_subtilisin-rel"/>
</dbReference>
<reference evidence="9 10" key="1">
    <citation type="submission" date="2024-01" db="EMBL/GenBank/DDBJ databases">
        <title>Complete genome of Cladobotryum mycophilum ATHUM6906.</title>
        <authorList>
            <person name="Christinaki A.C."/>
            <person name="Myridakis A.I."/>
            <person name="Kouvelis V.N."/>
        </authorList>
    </citation>
    <scope>NUCLEOTIDE SEQUENCE [LARGE SCALE GENOMIC DNA]</scope>
    <source>
        <strain evidence="9 10">ATHUM6906</strain>
    </source>
</reference>
<evidence type="ECO:0000256" key="6">
    <source>
        <dbReference type="RuleBase" id="RU003355"/>
    </source>
</evidence>
<dbReference type="PRINTS" id="PR00723">
    <property type="entry name" value="SUBTILISIN"/>
</dbReference>
<feature type="active site" description="Charge relay system" evidence="5">
    <location>
        <position position="865"/>
    </location>
</feature>
<dbReference type="InterPro" id="IPR023828">
    <property type="entry name" value="Peptidase_S8_Ser-AS"/>
</dbReference>
<gene>
    <name evidence="9" type="ORF">PT974_05474</name>
</gene>
<dbReference type="InterPro" id="IPR000209">
    <property type="entry name" value="Peptidase_S8/S53_dom"/>
</dbReference>
<comment type="caution">
    <text evidence="9">The sequence shown here is derived from an EMBL/GenBank/DDBJ whole genome shotgun (WGS) entry which is preliminary data.</text>
</comment>
<dbReference type="InterPro" id="IPR056002">
    <property type="entry name" value="DUF7580"/>
</dbReference>
<dbReference type="PANTHER" id="PTHR43399">
    <property type="entry name" value="SUBTILISIN-RELATED"/>
    <property type="match status" value="1"/>
</dbReference>
<dbReference type="Proteomes" id="UP001338125">
    <property type="component" value="Unassembled WGS sequence"/>
</dbReference>
<keyword evidence="3 5" id="KW-0378">Hydrolase</keyword>
<protein>
    <submittedName>
        <fullName evidence="9">Subtilisin BL</fullName>
    </submittedName>
</protein>
<evidence type="ECO:0000313" key="9">
    <source>
        <dbReference type="EMBL" id="KAK5992077.1"/>
    </source>
</evidence>
<feature type="active site" description="Charge relay system" evidence="5">
    <location>
        <position position="707"/>
    </location>
</feature>
<dbReference type="InterPro" id="IPR051048">
    <property type="entry name" value="Peptidase_S8/S53_subtilisin"/>
</dbReference>
<evidence type="ECO:0000259" key="8">
    <source>
        <dbReference type="Pfam" id="PF24476"/>
    </source>
</evidence>
<dbReference type="PANTHER" id="PTHR43399:SF4">
    <property type="entry name" value="CELL WALL-ASSOCIATED PROTEASE"/>
    <property type="match status" value="1"/>
</dbReference>
<keyword evidence="4 5" id="KW-0720">Serine protease</keyword>
<dbReference type="PROSITE" id="PS00136">
    <property type="entry name" value="SUBTILASE_ASP"/>
    <property type="match status" value="1"/>
</dbReference>
<organism evidence="9 10">
    <name type="scientific">Cladobotryum mycophilum</name>
    <dbReference type="NCBI Taxonomy" id="491253"/>
    <lineage>
        <taxon>Eukaryota</taxon>
        <taxon>Fungi</taxon>
        <taxon>Dikarya</taxon>
        <taxon>Ascomycota</taxon>
        <taxon>Pezizomycotina</taxon>
        <taxon>Sordariomycetes</taxon>
        <taxon>Hypocreomycetidae</taxon>
        <taxon>Hypocreales</taxon>
        <taxon>Hypocreaceae</taxon>
        <taxon>Cladobotryum</taxon>
    </lineage>
</organism>
<feature type="active site" description="Charge relay system" evidence="5">
    <location>
        <position position="669"/>
    </location>
</feature>
<sequence>MDTINLLMATASSIQEIANFLRLKETDGELRIFYAILPVYCSIIRDHSNRLTKAGVRMDDSFIMRILVIFQSLTECKTNPESSPCPSQLCAALHALNQRWGLVRQSKDGIELQFSKSFVNSKSSQEERNAVIESLEVWDYDFRVKYPDDLSEWSASESDPKSKISEPPYAVANAAQSVFKALMACKGCECIDSHDFRAELCLGTYRKANSKNHSDEEHSFDMFLQMQQEWHETCIHTMKETTIQWAVDTEASRSQLREKKVKVKPMKVKKLCDPIRKIKTMKSYRLELKVMKGQLFKLQSEKSHCLIDKTKRPITLEQLLKDGSRSFTERTRRILSVLLSYTVLYLHDTSWLQSTWDSSKIVFFRNNSSAIPLRPFLQTPLSSLDSSYSGYDLSENDFDPDDVDPDDLIQHQCPTLVSFARILLEYFVTSFEILARKYNVDLGDELFSFSKHINTELVFQACRSEIPENFQYAVERCLDPITWEDEDGNKLDLQSMRTKIYQEVVRPLENELIQAFSSISIDNLDQFAHSLDFGSWGQVIIKPATTEDYSQSANASKDAYSHMQMPSPTYSPQSIPPSSYFEPYQAVSGSDNLVVAQHPSYLTDKMTGSDINYNVSKFFDDETVSEAHSHTAQLSYTSWKSRFRAVYDKFIPPYLERQPSSSVKIAVLDTGIDQNHPDVEACLENIKGKYNWLNENLKTSVHDRNGHGTFTAGLLLDYAPDAHLYIAKIAENAPSSPRIIAKAIKFVVEEWGVDIISMSFGFPTCKIDDYDELEDAIRIAYSNNVLIFAAASNSGGKLGRAYPARDQNVICIHSTDTNGNRSPFSPTAVAHDINLATVGEAVESAWPVHLCDDNSTFSKYKSGTSFATPIAAGIAAFLLQYTRLHIPDKANAPKLQRRMKALLQKVAEKGHGWKPRDGYYFLDLSLYNDNLFGKDKDFIDRTIRDILCS</sequence>
<feature type="domain" description="DUF7580" evidence="8">
    <location>
        <begin position="171"/>
        <end position="512"/>
    </location>
</feature>
<comment type="similarity">
    <text evidence="1 5 6">Belongs to the peptidase S8 family.</text>
</comment>
<evidence type="ECO:0000256" key="5">
    <source>
        <dbReference type="PROSITE-ProRule" id="PRU01240"/>
    </source>
</evidence>